<keyword evidence="1" id="KW-0175">Coiled coil</keyword>
<keyword evidence="3" id="KW-1185">Reference proteome</keyword>
<evidence type="ECO:0000313" key="3">
    <source>
        <dbReference type="Proteomes" id="UP000663722"/>
    </source>
</evidence>
<organism evidence="2 3">
    <name type="scientific">Desulfonema magnum</name>
    <dbReference type="NCBI Taxonomy" id="45655"/>
    <lineage>
        <taxon>Bacteria</taxon>
        <taxon>Pseudomonadati</taxon>
        <taxon>Thermodesulfobacteriota</taxon>
        <taxon>Desulfobacteria</taxon>
        <taxon>Desulfobacterales</taxon>
        <taxon>Desulfococcaceae</taxon>
        <taxon>Desulfonema</taxon>
    </lineage>
</organism>
<evidence type="ECO:0000313" key="2">
    <source>
        <dbReference type="EMBL" id="QTA85652.1"/>
    </source>
</evidence>
<feature type="coiled-coil region" evidence="1">
    <location>
        <begin position="293"/>
        <end position="334"/>
    </location>
</feature>
<evidence type="ECO:0000256" key="1">
    <source>
        <dbReference type="SAM" id="Coils"/>
    </source>
</evidence>
<dbReference type="AlphaFoldDB" id="A0A975BHS0"/>
<dbReference type="Proteomes" id="UP000663722">
    <property type="component" value="Chromosome"/>
</dbReference>
<proteinExistence type="predicted"/>
<dbReference type="SUPFAM" id="SSF56954">
    <property type="entry name" value="Outer membrane efflux proteins (OEP)"/>
    <property type="match status" value="1"/>
</dbReference>
<feature type="coiled-coil region" evidence="1">
    <location>
        <begin position="165"/>
        <end position="192"/>
    </location>
</feature>
<name>A0A975BHS0_9BACT</name>
<reference evidence="2" key="1">
    <citation type="journal article" date="2021" name="Microb. Physiol.">
        <title>Proteogenomic Insights into the Physiology of Marine, Sulfate-Reducing, Filamentous Desulfonema limicola and Desulfonema magnum.</title>
        <authorList>
            <person name="Schnaars V."/>
            <person name="Wohlbrand L."/>
            <person name="Scheve S."/>
            <person name="Hinrichs C."/>
            <person name="Reinhardt R."/>
            <person name="Rabus R."/>
        </authorList>
    </citation>
    <scope>NUCLEOTIDE SEQUENCE</scope>
    <source>
        <strain evidence="2">4be13</strain>
    </source>
</reference>
<dbReference type="Gene3D" id="1.20.1600.10">
    <property type="entry name" value="Outer membrane efflux proteins (OEP)"/>
    <property type="match status" value="1"/>
</dbReference>
<protein>
    <submittedName>
        <fullName evidence="2">Uncharacterized protein</fullName>
    </submittedName>
</protein>
<gene>
    <name evidence="2" type="ORF">dnm_016650</name>
</gene>
<sequence length="417" mass="49598">MRKLFPFFIAAFLFYVPFSNGEPLTINRFLGTAENDHQLQSHRELVEHIRTSPESTPYVDRIEFRTETEEFDIEKQKYSLRFHPRGWGETKCSKKIFQTTGKAVKAEHDALFNNVLKNRYELVLDFLETLSLLNMKKNLLIVYDDEVNVLRKMSTRDLSFDIRTLVSAEDRYVDLQLDLVKLENKLTGIIEEIKTIAGYYEEISFDEKNLIGPERIEEMIRYIQPVPAPDNVRIRYQKLKTELAENRYQFEIAKNRKYFNFLKLQYDTDDYDEPEKAFSVEVGFNLPFVNPDREDINRRKRNWLDEKLEYEEEKNKASEKIRSLSASLNRLIRQHRILVNRKPESNAEISFKKYMEMEGINPLTLLKIKKSILESEMRLKRIGYLIRRQYIDLMNITGKLSEKPLKNYLSARAEDIK</sequence>
<dbReference type="EMBL" id="CP061800">
    <property type="protein sequence ID" value="QTA85652.1"/>
    <property type="molecule type" value="Genomic_DNA"/>
</dbReference>
<accession>A0A975BHS0</accession>
<dbReference type="RefSeq" id="WP_207681622.1">
    <property type="nucleotide sequence ID" value="NZ_CP061800.1"/>
</dbReference>
<dbReference type="KEGG" id="dmm:dnm_016650"/>